<organism evidence="1 2">
    <name type="scientific">Trichonephila inaurata madagascariensis</name>
    <dbReference type="NCBI Taxonomy" id="2747483"/>
    <lineage>
        <taxon>Eukaryota</taxon>
        <taxon>Metazoa</taxon>
        <taxon>Ecdysozoa</taxon>
        <taxon>Arthropoda</taxon>
        <taxon>Chelicerata</taxon>
        <taxon>Arachnida</taxon>
        <taxon>Araneae</taxon>
        <taxon>Araneomorphae</taxon>
        <taxon>Entelegynae</taxon>
        <taxon>Araneoidea</taxon>
        <taxon>Nephilidae</taxon>
        <taxon>Trichonephila</taxon>
        <taxon>Trichonephila inaurata</taxon>
    </lineage>
</organism>
<dbReference type="EMBL" id="BMAV01001998">
    <property type="protein sequence ID" value="GFY40608.1"/>
    <property type="molecule type" value="Genomic_DNA"/>
</dbReference>
<comment type="caution">
    <text evidence="1">The sequence shown here is derived from an EMBL/GenBank/DDBJ whole genome shotgun (WGS) entry which is preliminary data.</text>
</comment>
<sequence>CFILNGTKRIAQCDCRNGFIQPKQIYSATTTIQVLFGNREKLSNDELAARGDVKQNVVHEGVLRFQAKKPPPVALLCKRAFFSRNFMESPASAWQHKRVGKRFQDTGCLFRNKSPGRKTKPVIEENVIRFAGPSKSTRRCGCRTGCPHHNGVACLRKRLNSRWSRF</sequence>
<reference evidence="1" key="1">
    <citation type="submission" date="2020-08" db="EMBL/GenBank/DDBJ databases">
        <title>Multicomponent nature underlies the extraordinary mechanical properties of spider dragline silk.</title>
        <authorList>
            <person name="Kono N."/>
            <person name="Nakamura H."/>
            <person name="Mori M."/>
            <person name="Yoshida Y."/>
            <person name="Ohtoshi R."/>
            <person name="Malay A.D."/>
            <person name="Moran D.A.P."/>
            <person name="Tomita M."/>
            <person name="Numata K."/>
            <person name="Arakawa K."/>
        </authorList>
    </citation>
    <scope>NUCLEOTIDE SEQUENCE</scope>
</reference>
<dbReference type="Proteomes" id="UP000886998">
    <property type="component" value="Unassembled WGS sequence"/>
</dbReference>
<accession>A0A8X7BRG7</accession>
<name>A0A8X7BRG7_9ARAC</name>
<feature type="non-terminal residue" evidence="1">
    <location>
        <position position="1"/>
    </location>
</feature>
<proteinExistence type="predicted"/>
<protein>
    <submittedName>
        <fullName evidence="1">Uncharacterized protein</fullName>
    </submittedName>
</protein>
<evidence type="ECO:0000313" key="1">
    <source>
        <dbReference type="EMBL" id="GFY40608.1"/>
    </source>
</evidence>
<dbReference type="AlphaFoldDB" id="A0A8X7BRG7"/>
<evidence type="ECO:0000313" key="2">
    <source>
        <dbReference type="Proteomes" id="UP000886998"/>
    </source>
</evidence>
<gene>
    <name evidence="1" type="ORF">TNIN_387161</name>
</gene>
<keyword evidence="2" id="KW-1185">Reference proteome</keyword>